<comment type="caution">
    <text evidence="2">The sequence shown here is derived from an EMBL/GenBank/DDBJ whole genome shotgun (WGS) entry which is preliminary data.</text>
</comment>
<name>A0A9D4CPM4_DREPO</name>
<sequence>MDLLVVTDLSASTTSAGLASVRTFLSEMVSRMSVNNRYTHVGNMAYARGVSTLMTLESGQFPDRVLRSLNSGFRISPFREVNTGFALHQACKVFTSYCRRHVEKRLLLITDEISSDTGLSRIQSEKLKAKGVRIIVIGSDVTEANQLASGPQYVFKINSYTNMPSLDAVLVAFK</sequence>
<dbReference type="Gene3D" id="3.40.50.410">
    <property type="entry name" value="von Willebrand factor, type A domain"/>
    <property type="match status" value="1"/>
</dbReference>
<dbReference type="SMART" id="SM00327">
    <property type="entry name" value="VWA"/>
    <property type="match status" value="1"/>
</dbReference>
<dbReference type="PANTHER" id="PTHR24020">
    <property type="entry name" value="COLLAGEN ALPHA"/>
    <property type="match status" value="1"/>
</dbReference>
<reference evidence="2" key="2">
    <citation type="submission" date="2020-11" db="EMBL/GenBank/DDBJ databases">
        <authorList>
            <person name="McCartney M.A."/>
            <person name="Auch B."/>
            <person name="Kono T."/>
            <person name="Mallez S."/>
            <person name="Becker A."/>
            <person name="Gohl D.M."/>
            <person name="Silverstein K.A.T."/>
            <person name="Koren S."/>
            <person name="Bechman K.B."/>
            <person name="Herman A."/>
            <person name="Abrahante J.E."/>
            <person name="Garbe J."/>
        </authorList>
    </citation>
    <scope>NUCLEOTIDE SEQUENCE</scope>
    <source>
        <strain evidence="2">Duluth1</strain>
        <tissue evidence="2">Whole animal</tissue>
    </source>
</reference>
<evidence type="ECO:0000259" key="1">
    <source>
        <dbReference type="PROSITE" id="PS50234"/>
    </source>
</evidence>
<organism evidence="2 3">
    <name type="scientific">Dreissena polymorpha</name>
    <name type="common">Zebra mussel</name>
    <name type="synonym">Mytilus polymorpha</name>
    <dbReference type="NCBI Taxonomy" id="45954"/>
    <lineage>
        <taxon>Eukaryota</taxon>
        <taxon>Metazoa</taxon>
        <taxon>Spiralia</taxon>
        <taxon>Lophotrochozoa</taxon>
        <taxon>Mollusca</taxon>
        <taxon>Bivalvia</taxon>
        <taxon>Autobranchia</taxon>
        <taxon>Heteroconchia</taxon>
        <taxon>Euheterodonta</taxon>
        <taxon>Imparidentia</taxon>
        <taxon>Neoheterodontei</taxon>
        <taxon>Myida</taxon>
        <taxon>Dreissenoidea</taxon>
        <taxon>Dreissenidae</taxon>
        <taxon>Dreissena</taxon>
    </lineage>
</organism>
<dbReference type="Pfam" id="PF00092">
    <property type="entry name" value="VWA"/>
    <property type="match status" value="1"/>
</dbReference>
<dbReference type="InterPro" id="IPR002035">
    <property type="entry name" value="VWF_A"/>
</dbReference>
<dbReference type="AlphaFoldDB" id="A0A9D4CPM4"/>
<evidence type="ECO:0000313" key="2">
    <source>
        <dbReference type="EMBL" id="KAH3728566.1"/>
    </source>
</evidence>
<protein>
    <recommendedName>
        <fullName evidence="1">VWFA domain-containing protein</fullName>
    </recommendedName>
</protein>
<gene>
    <name evidence="2" type="ORF">DPMN_054524</name>
</gene>
<dbReference type="SUPFAM" id="SSF53300">
    <property type="entry name" value="vWA-like"/>
    <property type="match status" value="1"/>
</dbReference>
<dbReference type="Proteomes" id="UP000828390">
    <property type="component" value="Unassembled WGS sequence"/>
</dbReference>
<dbReference type="PROSITE" id="PS50234">
    <property type="entry name" value="VWFA"/>
    <property type="match status" value="1"/>
</dbReference>
<evidence type="ECO:0000313" key="3">
    <source>
        <dbReference type="Proteomes" id="UP000828390"/>
    </source>
</evidence>
<keyword evidence="3" id="KW-1185">Reference proteome</keyword>
<dbReference type="InterPro" id="IPR050525">
    <property type="entry name" value="ECM_Assembly_Org"/>
</dbReference>
<proteinExistence type="predicted"/>
<reference evidence="2" key="1">
    <citation type="journal article" date="2019" name="bioRxiv">
        <title>The Genome of the Zebra Mussel, Dreissena polymorpha: A Resource for Invasive Species Research.</title>
        <authorList>
            <person name="McCartney M.A."/>
            <person name="Auch B."/>
            <person name="Kono T."/>
            <person name="Mallez S."/>
            <person name="Zhang Y."/>
            <person name="Obille A."/>
            <person name="Becker A."/>
            <person name="Abrahante J.E."/>
            <person name="Garbe J."/>
            <person name="Badalamenti J.P."/>
            <person name="Herman A."/>
            <person name="Mangelson H."/>
            <person name="Liachko I."/>
            <person name="Sullivan S."/>
            <person name="Sone E.D."/>
            <person name="Koren S."/>
            <person name="Silverstein K.A.T."/>
            <person name="Beckman K.B."/>
            <person name="Gohl D.M."/>
        </authorList>
    </citation>
    <scope>NUCLEOTIDE SEQUENCE</scope>
    <source>
        <strain evidence="2">Duluth1</strain>
        <tissue evidence="2">Whole animal</tissue>
    </source>
</reference>
<dbReference type="InterPro" id="IPR036465">
    <property type="entry name" value="vWFA_dom_sf"/>
</dbReference>
<dbReference type="EMBL" id="JAIWYP010000012">
    <property type="protein sequence ID" value="KAH3728566.1"/>
    <property type="molecule type" value="Genomic_DNA"/>
</dbReference>
<dbReference type="CDD" id="cd01450">
    <property type="entry name" value="vWFA_subfamily_ECM"/>
    <property type="match status" value="1"/>
</dbReference>
<feature type="domain" description="VWFA" evidence="1">
    <location>
        <begin position="2"/>
        <end position="170"/>
    </location>
</feature>
<accession>A0A9D4CPM4</accession>